<sequence>MAQHFIGYFGKLPASGDFVVRGLPKELSDHLYVWFSNGMLALERYDPAEWQHAYLVTPVWHFIFNRGVWGSQALQGCIAPSIDKVGRYSPLAIVRSFESTYIREVLPPVDSWLYQVDASLRRSISEQVPAEEILSSVDILFSQRQIQTNAQSAATILNELGIVDEVMPDTRKRWFSWPDLPQSFLDRSHRCFWWAEPSPKQPPRQVIHSGKPDEDLFRLLFGGGLF</sequence>
<reference evidence="2" key="1">
    <citation type="submission" date="2024-06" db="EMBL/GenBank/DDBJ databases">
        <title>Radixoralia hellwigii gen. nov., sp nov., isolated from a root canal in the human oral cavity.</title>
        <authorList>
            <person name="Bartsch S."/>
            <person name="Wittmer A."/>
            <person name="Schulz A.-K."/>
            <person name="Neumann-Schaal M."/>
            <person name="Wolf J."/>
            <person name="Gronow S."/>
            <person name="Tennert C."/>
            <person name="Haecker G."/>
            <person name="Cieplik F."/>
            <person name="Al-Ahmad A."/>
        </authorList>
    </citation>
    <scope>NUCLEOTIDE SEQUENCE [LARGE SCALE GENOMIC DNA]</scope>
    <source>
        <strain evidence="2">Wk13</strain>
    </source>
</reference>
<dbReference type="PIRSF" id="PIRSF029287">
    <property type="entry name" value="UCP029287"/>
    <property type="match status" value="1"/>
</dbReference>
<dbReference type="Pfam" id="PF09867">
    <property type="entry name" value="TagF_N"/>
    <property type="match status" value="1"/>
</dbReference>
<dbReference type="NCBIfam" id="TIGR03373">
    <property type="entry name" value="VI_minor_4"/>
    <property type="match status" value="1"/>
</dbReference>
<accession>A0ABV4UG39</accession>
<organism evidence="1 2">
    <name type="scientific">Dentiradicibacter hellwigii</name>
    <dbReference type="NCBI Taxonomy" id="3149053"/>
    <lineage>
        <taxon>Bacteria</taxon>
        <taxon>Pseudomonadati</taxon>
        <taxon>Pseudomonadota</taxon>
        <taxon>Betaproteobacteria</taxon>
        <taxon>Rhodocyclales</taxon>
        <taxon>Rhodocyclaceae</taxon>
        <taxon>Dentiradicibacter</taxon>
    </lineage>
</organism>
<protein>
    <submittedName>
        <fullName evidence="1">Type VI secretion system-associated protein TagF</fullName>
    </submittedName>
</protein>
<dbReference type="Proteomes" id="UP001574673">
    <property type="component" value="Unassembled WGS sequence"/>
</dbReference>
<gene>
    <name evidence="1" type="primary">tagF</name>
    <name evidence="1" type="ORF">ABCS64_06800</name>
</gene>
<dbReference type="EMBL" id="JBEUWX010000002">
    <property type="protein sequence ID" value="MFA9950025.1"/>
    <property type="molecule type" value="Genomic_DNA"/>
</dbReference>
<comment type="caution">
    <text evidence="1">The sequence shown here is derived from an EMBL/GenBank/DDBJ whole genome shotgun (WGS) entry which is preliminary data.</text>
</comment>
<keyword evidence="2" id="KW-1185">Reference proteome</keyword>
<dbReference type="InterPro" id="IPR017748">
    <property type="entry name" value="TagF"/>
</dbReference>
<proteinExistence type="predicted"/>
<evidence type="ECO:0000313" key="1">
    <source>
        <dbReference type="EMBL" id="MFA9950025.1"/>
    </source>
</evidence>
<dbReference type="Gene3D" id="3.40.1730.10">
    <property type="entry name" value="pa0076 domain"/>
    <property type="match status" value="1"/>
</dbReference>
<dbReference type="InterPro" id="IPR038225">
    <property type="entry name" value="TagF_sf"/>
</dbReference>
<evidence type="ECO:0000313" key="2">
    <source>
        <dbReference type="Proteomes" id="UP001574673"/>
    </source>
</evidence>
<name>A0ABV4UG39_9RHOO</name>
<dbReference type="RefSeq" id="WP_418891111.1">
    <property type="nucleotide sequence ID" value="NZ_JBEUWX010000002.1"/>
</dbReference>